<reference evidence="2" key="1">
    <citation type="submission" date="2023-03" db="UniProtKB">
        <authorList>
            <consortium name="EnsemblPlants"/>
        </authorList>
    </citation>
    <scope>IDENTIFICATION</scope>
</reference>
<accession>A0A9I9EIK1</accession>
<feature type="region of interest" description="Disordered" evidence="1">
    <location>
        <begin position="113"/>
        <end position="174"/>
    </location>
</feature>
<evidence type="ECO:0008006" key="3">
    <source>
        <dbReference type="Google" id="ProtNLM"/>
    </source>
</evidence>
<dbReference type="Gramene" id="MELO3C034308.2.1">
    <property type="protein sequence ID" value="MELO3C034308.2.1"/>
    <property type="gene ID" value="MELO3C034308.2"/>
</dbReference>
<feature type="compositionally biased region" description="Basic and acidic residues" evidence="1">
    <location>
        <begin position="319"/>
        <end position="333"/>
    </location>
</feature>
<protein>
    <recommendedName>
        <fullName evidence="3">Envelope-like protein</fullName>
    </recommendedName>
</protein>
<feature type="region of interest" description="Disordered" evidence="1">
    <location>
        <begin position="319"/>
        <end position="340"/>
    </location>
</feature>
<feature type="compositionally biased region" description="Polar residues" evidence="1">
    <location>
        <begin position="132"/>
        <end position="150"/>
    </location>
</feature>
<feature type="compositionally biased region" description="Polar residues" evidence="1">
    <location>
        <begin position="1"/>
        <end position="12"/>
    </location>
</feature>
<evidence type="ECO:0000313" key="2">
    <source>
        <dbReference type="EnsemblPlants" id="MELO3C034308.2.1"/>
    </source>
</evidence>
<feature type="compositionally biased region" description="Polar residues" evidence="1">
    <location>
        <begin position="22"/>
        <end position="34"/>
    </location>
</feature>
<name>A0A9I9EIK1_CUCME</name>
<dbReference type="EnsemblPlants" id="MELO3C034308.2.1">
    <property type="protein sequence ID" value="MELO3C034308.2.1"/>
    <property type="gene ID" value="MELO3C034308.2"/>
</dbReference>
<dbReference type="AlphaFoldDB" id="A0A9I9EIK1"/>
<evidence type="ECO:0000256" key="1">
    <source>
        <dbReference type="SAM" id="MobiDB-lite"/>
    </source>
</evidence>
<feature type="region of interest" description="Disordered" evidence="1">
    <location>
        <begin position="1"/>
        <end position="38"/>
    </location>
</feature>
<sequence length="340" mass="37114">EVSSKLPKQTVDSAYPAASGTHAPNISATPLSDMNSDDLDDVPLARLLKKATVSDVNIEMPMTPSVSVHSQKTSSTERVFVPTLGIHHTSNLQPGPSIHCPPSASLPFEPDVAHASIPGDVSTAPEGKTDANPLNPNIRSQEVPANTDDNPTVPPSSPKIPIAPKSAKQKSQQNRCNITIKTGRKKIPPNIPYVSIDGISFHKKENVQHWKFMVKQRITDEVNVSDKHQFCMSIMDLIERAVSTNAAPPIPDLILSKALPIASAHTTATDPTLLAIHSPIAILRSRRRLSFLVRRPTKPAATPHFSFNCYHHLRLSENSKAERGHDRRSENLRLGEYVDG</sequence>
<organism evidence="2">
    <name type="scientific">Cucumis melo</name>
    <name type="common">Muskmelon</name>
    <dbReference type="NCBI Taxonomy" id="3656"/>
    <lineage>
        <taxon>Eukaryota</taxon>
        <taxon>Viridiplantae</taxon>
        <taxon>Streptophyta</taxon>
        <taxon>Embryophyta</taxon>
        <taxon>Tracheophyta</taxon>
        <taxon>Spermatophyta</taxon>
        <taxon>Magnoliopsida</taxon>
        <taxon>eudicotyledons</taxon>
        <taxon>Gunneridae</taxon>
        <taxon>Pentapetalae</taxon>
        <taxon>rosids</taxon>
        <taxon>fabids</taxon>
        <taxon>Cucurbitales</taxon>
        <taxon>Cucurbitaceae</taxon>
        <taxon>Benincaseae</taxon>
        <taxon>Cucumis</taxon>
    </lineage>
</organism>
<proteinExistence type="predicted"/>